<evidence type="ECO:0000313" key="2">
    <source>
        <dbReference type="EnsemblMetazoa" id="XP_044315741.1"/>
    </source>
</evidence>
<dbReference type="GeneID" id="108053855"/>
<protein>
    <submittedName>
        <fullName evidence="2">Uncharacterized protein</fullName>
    </submittedName>
</protein>
<keyword evidence="3" id="KW-1185">Reference proteome</keyword>
<organism evidence="2 3">
    <name type="scientific">Drosophila rhopaloa</name>
    <name type="common">Fruit fly</name>
    <dbReference type="NCBI Taxonomy" id="1041015"/>
    <lineage>
        <taxon>Eukaryota</taxon>
        <taxon>Metazoa</taxon>
        <taxon>Ecdysozoa</taxon>
        <taxon>Arthropoda</taxon>
        <taxon>Hexapoda</taxon>
        <taxon>Insecta</taxon>
        <taxon>Pterygota</taxon>
        <taxon>Neoptera</taxon>
        <taxon>Endopterygota</taxon>
        <taxon>Diptera</taxon>
        <taxon>Brachycera</taxon>
        <taxon>Muscomorpha</taxon>
        <taxon>Ephydroidea</taxon>
        <taxon>Drosophilidae</taxon>
        <taxon>Drosophila</taxon>
        <taxon>Sophophora</taxon>
    </lineage>
</organism>
<feature type="region of interest" description="Disordered" evidence="1">
    <location>
        <begin position="201"/>
        <end position="265"/>
    </location>
</feature>
<proteinExistence type="predicted"/>
<dbReference type="EnsemblMetazoa" id="XM_044459806.1">
    <property type="protein sequence ID" value="XP_044315741.1"/>
    <property type="gene ID" value="LOC108053855"/>
</dbReference>
<reference evidence="2" key="2">
    <citation type="submission" date="2025-05" db="UniProtKB">
        <authorList>
            <consortium name="EnsemblMetazoa"/>
        </authorList>
    </citation>
    <scope>IDENTIFICATION</scope>
</reference>
<dbReference type="Proteomes" id="UP001652680">
    <property type="component" value="Unassembled WGS sequence"/>
</dbReference>
<feature type="compositionally biased region" description="Low complexity" evidence="1">
    <location>
        <begin position="238"/>
        <end position="265"/>
    </location>
</feature>
<reference evidence="3" key="1">
    <citation type="journal article" date="2021" name="Elife">
        <title>Highly contiguous assemblies of 101 drosophilid genomes.</title>
        <authorList>
            <person name="Kim B.Y."/>
            <person name="Wang J.R."/>
            <person name="Miller D.E."/>
            <person name="Barmina O."/>
            <person name="Delaney E."/>
            <person name="Thompson A."/>
            <person name="Comeault A.A."/>
            <person name="Peede D."/>
            <person name="D'Agostino E.R."/>
            <person name="Pelaez J."/>
            <person name="Aguilar J.M."/>
            <person name="Haji D."/>
            <person name="Matsunaga T."/>
            <person name="Armstrong E.E."/>
            <person name="Zych M."/>
            <person name="Ogawa Y."/>
            <person name="Stamenkovic-Radak M."/>
            <person name="Jelic M."/>
            <person name="Veselinovic M.S."/>
            <person name="Tanaskovic M."/>
            <person name="Eric P."/>
            <person name="Gao J.J."/>
            <person name="Katoh T.K."/>
            <person name="Toda M.J."/>
            <person name="Watabe H."/>
            <person name="Watada M."/>
            <person name="Davis J.S."/>
            <person name="Moyle L.C."/>
            <person name="Manoli G."/>
            <person name="Bertolini E."/>
            <person name="Kostal V."/>
            <person name="Hawley R.S."/>
            <person name="Takahashi A."/>
            <person name="Jones C.D."/>
            <person name="Price D.K."/>
            <person name="Whiteman N."/>
            <person name="Kopp A."/>
            <person name="Matute D.R."/>
            <person name="Petrov D.A."/>
        </authorList>
    </citation>
    <scope>NUCLEOTIDE SEQUENCE [LARGE SCALE GENOMIC DNA]</scope>
</reference>
<evidence type="ECO:0000313" key="3">
    <source>
        <dbReference type="Proteomes" id="UP001652680"/>
    </source>
</evidence>
<sequence>MERSTECYNIRVEENEVNSKAQNCSRTESSDLDDKDSTTTILNIPKSHASTLNFFNANQLCDFPSTTTLKNDPPKNVAIEEVREGQKLRKSHTRISSGQMKSPASGGARICGNLMNIVTFAEPEMRTGCFCDPGTFIAANWGCPCCRCSSRSPASHSQMQSTSDQDIDFCCCSQNSIQSEQTLTTSSKCRCARQLEGTSEDLLPSYSDEDSEDLVSLDSSDSENRGLEMPDPEVLQNSRQSTSSSSSGVASSESSAYSSFSDSGSMGLDTPFVPPPGTWYAPPPCFYPPDACSACPQSNFLGAQQQTPPPMTTFNPFLCGSSINDMFQTQTVYMTDYRPILSGGNPAPFCGGGCCCSPEPLATSCWDSECLPSAGCPAPCCCPPDTTCCNGLSGDMCGGAYGTGGICSSDSPYFLLGQPSPGFCCHLPCGTNIYPTCGP</sequence>
<accession>A0ABM5JA94</accession>
<dbReference type="RefSeq" id="XP_044315741.1">
    <property type="nucleotide sequence ID" value="XM_044459806.1"/>
</dbReference>
<evidence type="ECO:0000256" key="1">
    <source>
        <dbReference type="SAM" id="MobiDB-lite"/>
    </source>
</evidence>
<name>A0ABM5JA94_DRORH</name>